<dbReference type="GO" id="GO:0009791">
    <property type="term" value="P:post-embryonic development"/>
    <property type="evidence" value="ECO:0007669"/>
    <property type="project" value="UniProtKB-ARBA"/>
</dbReference>
<keyword evidence="5" id="KW-0805">Transcription regulation</keyword>
<evidence type="ECO:0000256" key="8">
    <source>
        <dbReference type="ARBA" id="ARBA00023242"/>
    </source>
</evidence>
<dbReference type="InterPro" id="IPR036236">
    <property type="entry name" value="Znf_C2H2_sf"/>
</dbReference>
<dbReference type="InterPro" id="IPR052035">
    <property type="entry name" value="ZnF_BED_domain_contain"/>
</dbReference>
<feature type="non-terminal residue" evidence="12">
    <location>
        <position position="494"/>
    </location>
</feature>
<dbReference type="InterPro" id="IPR008906">
    <property type="entry name" value="HATC_C_dom"/>
</dbReference>
<feature type="domain" description="BED-type" evidence="11">
    <location>
        <begin position="3"/>
        <end position="54"/>
    </location>
</feature>
<keyword evidence="4" id="KW-0862">Zinc</keyword>
<organism evidence="12 13">
    <name type="scientific">Brenthis ino</name>
    <name type="common">lesser marbled fritillary</name>
    <dbReference type="NCBI Taxonomy" id="405034"/>
    <lineage>
        <taxon>Eukaryota</taxon>
        <taxon>Metazoa</taxon>
        <taxon>Ecdysozoa</taxon>
        <taxon>Arthropoda</taxon>
        <taxon>Hexapoda</taxon>
        <taxon>Insecta</taxon>
        <taxon>Pterygota</taxon>
        <taxon>Neoptera</taxon>
        <taxon>Endopterygota</taxon>
        <taxon>Lepidoptera</taxon>
        <taxon>Glossata</taxon>
        <taxon>Ditrysia</taxon>
        <taxon>Papilionoidea</taxon>
        <taxon>Nymphalidae</taxon>
        <taxon>Heliconiinae</taxon>
        <taxon>Argynnini</taxon>
        <taxon>Brenthis</taxon>
    </lineage>
</organism>
<dbReference type="GO" id="GO:0005634">
    <property type="term" value="C:nucleus"/>
    <property type="evidence" value="ECO:0007669"/>
    <property type="project" value="UniProtKB-SubCell"/>
</dbReference>
<evidence type="ECO:0000256" key="2">
    <source>
        <dbReference type="ARBA" id="ARBA00022723"/>
    </source>
</evidence>
<evidence type="ECO:0000256" key="7">
    <source>
        <dbReference type="ARBA" id="ARBA00023163"/>
    </source>
</evidence>
<accession>A0A8J9U9B8</accession>
<dbReference type="PANTHER" id="PTHR46481:SF10">
    <property type="entry name" value="ZINC FINGER BED DOMAIN-CONTAINING PROTEIN 39"/>
    <property type="match status" value="1"/>
</dbReference>
<reference evidence="12" key="1">
    <citation type="submission" date="2021-12" db="EMBL/GenBank/DDBJ databases">
        <authorList>
            <person name="Martin H S."/>
        </authorList>
    </citation>
    <scope>NUCLEOTIDE SEQUENCE</scope>
</reference>
<dbReference type="SUPFAM" id="SSF57667">
    <property type="entry name" value="beta-beta-alpha zinc fingers"/>
    <property type="match status" value="1"/>
</dbReference>
<dbReference type="Pfam" id="PF05699">
    <property type="entry name" value="Dimer_Tnp_hAT"/>
    <property type="match status" value="1"/>
</dbReference>
<dbReference type="OrthoDB" id="117690at2759"/>
<sequence>MDKKRSNLWSFFTQTKDDKAKCDLCNSLYSIKGGSTTNLKKHLLKKHRSTYETIIPCSVSDAAVLKASIPSTSSNTETTNPVIKSISLRNETNSKQTKLSTFIRRPVGVVREKKINDLIFKMIVKDLQPFSIVEDMGFKDLLKYLEPGFQGCGLEELVKKIKAIVEHFHKSPVATKKLIAMQEQLRPNQKPLKLKMDVVTRWNSTLDMIERICSLQEPLEAALGILHNPVENLSEGEWQTLPEVIKILKPFKQLTEEISSEKKVTVSMVLASTESIIRVFDNLGTNIITEIGKKLANKIITEFKSRFKNCYRHPVLSKAALLDPRFKKLAFRFDASSYESAKDALKTELQNQLNLHKQQSIEPNENESTLAPSTGDTDTDNDSLWKEFDALTTSASASNSTVSSSIITMRQYLEERIIHRNECPLKWWQKREILYPELSNLAEKYLSVMATSVSSERTFSKSGQILSEKRSSIKPKRMEKVLFLNMNQRFLDKE</sequence>
<dbReference type="InterPro" id="IPR003656">
    <property type="entry name" value="Znf_BED"/>
</dbReference>
<keyword evidence="3 9" id="KW-0863">Zinc-finger</keyword>
<dbReference type="GO" id="GO:0046983">
    <property type="term" value="F:protein dimerization activity"/>
    <property type="evidence" value="ECO:0007669"/>
    <property type="project" value="InterPro"/>
</dbReference>
<dbReference type="PROSITE" id="PS50808">
    <property type="entry name" value="ZF_BED"/>
    <property type="match status" value="1"/>
</dbReference>
<keyword evidence="7" id="KW-0804">Transcription</keyword>
<evidence type="ECO:0000259" key="11">
    <source>
        <dbReference type="PROSITE" id="PS50808"/>
    </source>
</evidence>
<evidence type="ECO:0000256" key="9">
    <source>
        <dbReference type="PROSITE-ProRule" id="PRU00027"/>
    </source>
</evidence>
<evidence type="ECO:0000256" key="5">
    <source>
        <dbReference type="ARBA" id="ARBA00023015"/>
    </source>
</evidence>
<dbReference type="Proteomes" id="UP000838878">
    <property type="component" value="Chromosome 10"/>
</dbReference>
<comment type="subcellular location">
    <subcellularLocation>
        <location evidence="1">Nucleus</location>
    </subcellularLocation>
</comment>
<proteinExistence type="predicted"/>
<dbReference type="PANTHER" id="PTHR46481">
    <property type="entry name" value="ZINC FINGER BED DOMAIN-CONTAINING PROTEIN 4"/>
    <property type="match status" value="1"/>
</dbReference>
<dbReference type="Gene3D" id="1.10.10.1070">
    <property type="entry name" value="Zinc finger, BED domain-containing"/>
    <property type="match status" value="1"/>
</dbReference>
<protein>
    <recommendedName>
        <fullName evidence="11">BED-type domain-containing protein</fullName>
    </recommendedName>
</protein>
<dbReference type="SMART" id="SM00614">
    <property type="entry name" value="ZnF_BED"/>
    <property type="match status" value="1"/>
</dbReference>
<evidence type="ECO:0000313" key="12">
    <source>
        <dbReference type="EMBL" id="CAH0715459.1"/>
    </source>
</evidence>
<dbReference type="InterPro" id="IPR012337">
    <property type="entry name" value="RNaseH-like_sf"/>
</dbReference>
<dbReference type="AlphaFoldDB" id="A0A8J9U9B8"/>
<dbReference type="SUPFAM" id="SSF53098">
    <property type="entry name" value="Ribonuclease H-like"/>
    <property type="match status" value="1"/>
</dbReference>
<feature type="compositionally biased region" description="Polar residues" evidence="10">
    <location>
        <begin position="356"/>
        <end position="376"/>
    </location>
</feature>
<evidence type="ECO:0000256" key="3">
    <source>
        <dbReference type="ARBA" id="ARBA00022771"/>
    </source>
</evidence>
<keyword evidence="8" id="KW-0539">Nucleus</keyword>
<dbReference type="SUPFAM" id="SSF140996">
    <property type="entry name" value="Hermes dimerisation domain"/>
    <property type="match status" value="1"/>
</dbReference>
<name>A0A8J9U9B8_9NEOP</name>
<feature type="region of interest" description="Disordered" evidence="10">
    <location>
        <begin position="356"/>
        <end position="381"/>
    </location>
</feature>
<evidence type="ECO:0000313" key="13">
    <source>
        <dbReference type="Proteomes" id="UP000838878"/>
    </source>
</evidence>
<dbReference type="Pfam" id="PF02892">
    <property type="entry name" value="zf-BED"/>
    <property type="match status" value="1"/>
</dbReference>
<keyword evidence="2" id="KW-0479">Metal-binding</keyword>
<dbReference type="EMBL" id="OV170230">
    <property type="protein sequence ID" value="CAH0715459.1"/>
    <property type="molecule type" value="Genomic_DNA"/>
</dbReference>
<evidence type="ECO:0000256" key="1">
    <source>
        <dbReference type="ARBA" id="ARBA00004123"/>
    </source>
</evidence>
<dbReference type="GO" id="GO:0008270">
    <property type="term" value="F:zinc ion binding"/>
    <property type="evidence" value="ECO:0007669"/>
    <property type="project" value="UniProtKB-KW"/>
</dbReference>
<keyword evidence="13" id="KW-1185">Reference proteome</keyword>
<evidence type="ECO:0000256" key="10">
    <source>
        <dbReference type="SAM" id="MobiDB-lite"/>
    </source>
</evidence>
<gene>
    <name evidence="12" type="ORF">BINO364_LOCUS2386</name>
</gene>
<dbReference type="GO" id="GO:0003677">
    <property type="term" value="F:DNA binding"/>
    <property type="evidence" value="ECO:0007669"/>
    <property type="project" value="UniProtKB-KW"/>
</dbReference>
<evidence type="ECO:0000256" key="6">
    <source>
        <dbReference type="ARBA" id="ARBA00023125"/>
    </source>
</evidence>
<evidence type="ECO:0000256" key="4">
    <source>
        <dbReference type="ARBA" id="ARBA00022833"/>
    </source>
</evidence>
<keyword evidence="6" id="KW-0238">DNA-binding</keyword>